<organism evidence="5 6">
    <name type="scientific">Saccharobesus litoralis</name>
    <dbReference type="NCBI Taxonomy" id="2172099"/>
    <lineage>
        <taxon>Bacteria</taxon>
        <taxon>Pseudomonadati</taxon>
        <taxon>Pseudomonadota</taxon>
        <taxon>Gammaproteobacteria</taxon>
        <taxon>Alteromonadales</taxon>
        <taxon>Alteromonadaceae</taxon>
        <taxon>Saccharobesus</taxon>
    </lineage>
</organism>
<evidence type="ECO:0000313" key="5">
    <source>
        <dbReference type="EMBL" id="AWB68888.1"/>
    </source>
</evidence>
<keyword evidence="2" id="KW-0328">Glycosyltransferase</keyword>
<dbReference type="InterPro" id="IPR029044">
    <property type="entry name" value="Nucleotide-diphossugar_trans"/>
</dbReference>
<dbReference type="SUPFAM" id="SSF53448">
    <property type="entry name" value="Nucleotide-diphospho-sugar transferases"/>
    <property type="match status" value="1"/>
</dbReference>
<reference evidence="5 6" key="1">
    <citation type="submission" date="2018-01" db="EMBL/GenBank/DDBJ databases">
        <title>Genome sequence of a Cantenovulum-like bacteria.</title>
        <authorList>
            <person name="Tan W.R."/>
            <person name="Lau N.-S."/>
            <person name="Go F."/>
            <person name="Amirul A.-A.A."/>
        </authorList>
    </citation>
    <scope>NUCLEOTIDE SEQUENCE [LARGE SCALE GENOMIC DNA]</scope>
    <source>
        <strain evidence="5 6">CCB-QB4</strain>
    </source>
</reference>
<name>A0A2S0VXG4_9ALTE</name>
<gene>
    <name evidence="5" type="ORF">C2869_02455</name>
</gene>
<evidence type="ECO:0000256" key="3">
    <source>
        <dbReference type="ARBA" id="ARBA00022679"/>
    </source>
</evidence>
<dbReference type="GO" id="GO:0016757">
    <property type="term" value="F:glycosyltransferase activity"/>
    <property type="evidence" value="ECO:0007669"/>
    <property type="project" value="UniProtKB-KW"/>
</dbReference>
<keyword evidence="6" id="KW-1185">Reference proteome</keyword>
<dbReference type="EMBL" id="CP026604">
    <property type="protein sequence ID" value="AWB68888.1"/>
    <property type="molecule type" value="Genomic_DNA"/>
</dbReference>
<dbReference type="Gene3D" id="3.90.550.10">
    <property type="entry name" value="Spore Coat Polysaccharide Biosynthesis Protein SpsA, Chain A"/>
    <property type="match status" value="1"/>
</dbReference>
<dbReference type="OrthoDB" id="9766971at2"/>
<feature type="transmembrane region" description="Helical" evidence="4">
    <location>
        <begin position="332"/>
        <end position="354"/>
    </location>
</feature>
<dbReference type="PANTHER" id="PTHR43630">
    <property type="entry name" value="POLY-BETA-1,6-N-ACETYL-D-GLUCOSAMINE SYNTHASE"/>
    <property type="match status" value="1"/>
</dbReference>
<keyword evidence="4" id="KW-1133">Transmembrane helix</keyword>
<sequence>MNTFITIMTNLAIALVLYHHIGYPLWLKRQGQKLKSNIKRTDKPSRAYLTSQQDKDLPSITLIMPAYNEQACIADKLRNLACLDYPANKLNIVIGCDGCTDNTVEVIRAVMQETSVADLNVQLIEFSENRGKVAVLNELIPNATGELVALSDISALLSIDALLTAAQQFKQQEIGVLTGHYQFLNPGSEGEKQYWQYQSNVKALEAQQGATIGVHGAFYLFRRSLFQPLAPDTINDDFILPMQIVEQGFKAQYSQQINAIELESAKLATDHKRRRRIAAGNMQQLWRLRGLLHPKHKGVAFNFASGKALRSIMPFLLLISLCGSLWLSSASIGFLLAFVGQASVYAVALITLLLKPNQRPKVLATIAYIVSGYTGSLIGACRYLIGLEKGRWHKIS</sequence>
<protein>
    <submittedName>
        <fullName evidence="5">Glycosyltransferase family 2 protein</fullName>
    </submittedName>
</protein>
<comment type="similarity">
    <text evidence="1">Belongs to the glycosyltransferase 2 family.</text>
</comment>
<dbReference type="PANTHER" id="PTHR43630:SF1">
    <property type="entry name" value="POLY-BETA-1,6-N-ACETYL-D-GLUCOSAMINE SYNTHASE"/>
    <property type="match status" value="1"/>
</dbReference>
<dbReference type="Pfam" id="PF13641">
    <property type="entry name" value="Glyco_tranf_2_3"/>
    <property type="match status" value="1"/>
</dbReference>
<dbReference type="KEGG" id="cate:C2869_02455"/>
<dbReference type="AlphaFoldDB" id="A0A2S0VXG4"/>
<keyword evidence="3 5" id="KW-0808">Transferase</keyword>
<proteinExistence type="inferred from homology"/>
<evidence type="ECO:0000256" key="2">
    <source>
        <dbReference type="ARBA" id="ARBA00022676"/>
    </source>
</evidence>
<evidence type="ECO:0000313" key="6">
    <source>
        <dbReference type="Proteomes" id="UP000244441"/>
    </source>
</evidence>
<evidence type="ECO:0000256" key="1">
    <source>
        <dbReference type="ARBA" id="ARBA00006739"/>
    </source>
</evidence>
<keyword evidence="4" id="KW-0812">Transmembrane</keyword>
<dbReference type="Proteomes" id="UP000244441">
    <property type="component" value="Chromosome"/>
</dbReference>
<feature type="transmembrane region" description="Helical" evidence="4">
    <location>
        <begin position="366"/>
        <end position="385"/>
    </location>
</feature>
<keyword evidence="4" id="KW-0472">Membrane</keyword>
<dbReference type="CDD" id="cd06439">
    <property type="entry name" value="CESA_like_1"/>
    <property type="match status" value="1"/>
</dbReference>
<evidence type="ECO:0000256" key="4">
    <source>
        <dbReference type="SAM" id="Phobius"/>
    </source>
</evidence>
<accession>A0A2S0VXG4</accession>
<feature type="transmembrane region" description="Helical" evidence="4">
    <location>
        <begin position="6"/>
        <end position="26"/>
    </location>
</feature>